<evidence type="ECO:0000313" key="12">
    <source>
        <dbReference type="Proteomes" id="UP000504714"/>
    </source>
</evidence>
<feature type="binding site" evidence="8">
    <location>
        <begin position="17"/>
        <end position="23"/>
    </location>
    <ligand>
        <name>GTP</name>
        <dbReference type="ChEBI" id="CHEBI:37565"/>
    </ligand>
</feature>
<feature type="binding site" evidence="8">
    <location>
        <position position="45"/>
    </location>
    <ligand>
        <name>Mg(2+)</name>
        <dbReference type="ChEBI" id="CHEBI:18420"/>
    </ligand>
</feature>
<evidence type="ECO:0000256" key="4">
    <source>
        <dbReference type="ARBA" id="ARBA00022741"/>
    </source>
</evidence>
<dbReference type="AlphaFoldDB" id="A0A6L2ZMY1"/>
<dbReference type="NCBIfam" id="TIGR00184">
    <property type="entry name" value="purA"/>
    <property type="match status" value="1"/>
</dbReference>
<keyword evidence="3 8" id="KW-0479">Metal-binding</keyword>
<feature type="binding site" evidence="8">
    <location>
        <position position="310"/>
    </location>
    <ligand>
        <name>GTP</name>
        <dbReference type="ChEBI" id="CHEBI:37565"/>
    </ligand>
</feature>
<evidence type="ECO:0000313" key="11">
    <source>
        <dbReference type="EMBL" id="GFN45601.1"/>
    </source>
</evidence>
<comment type="subcellular location">
    <subcellularLocation>
        <location evidence="8">Cytoplasm</location>
    </subcellularLocation>
</comment>
<feature type="binding site" evidence="8">
    <location>
        <begin position="45"/>
        <end position="47"/>
    </location>
    <ligand>
        <name>GTP</name>
        <dbReference type="ChEBI" id="CHEBI:37565"/>
    </ligand>
</feature>
<sequence>MIIQMGKNVVVLGTQWGDEGKGKIVDLLTKQAKYVVRYQGGHNAGHTLIVNNEKTVLHLIPSGILCENVTSIIANGVVLDPAALIKEIDGLIERGIPVEERLKISATCPLILPYHTALDNAREKKLGGQAIGTTGRGIGPAYEDKVARRGLRVCDLLNKETFATKLKEIVDYHNFQLVHYYQTDAIDYQKVLNDVSAVADRLLAMMIDVTQILDEGRKKGEAILFEGAQGTLLDIDHGTYPYVTSSNTTAGGVAAGSGIGPAHIDYILGIVKAYSTRVGAGPFPTELNDEIGNYLSETGKELGATTGRKRRTGWLDIVAVRRAVQINSLSGFCLTKLDVLDGLDEIKICTGYKNKKGKEIANTPSSIEIWQTIEPIYETLPGWSEKTHRVTEYEKLPQNARSYIEHIEKLTGIPVDIISTGAERSETIIRRNPFNT</sequence>
<feature type="binding site" description="in other chain" evidence="8">
    <location>
        <begin position="43"/>
        <end position="46"/>
    </location>
    <ligand>
        <name>IMP</name>
        <dbReference type="ChEBI" id="CHEBI:58053"/>
        <note>ligand shared between dimeric partners</note>
    </ligand>
</feature>
<dbReference type="GO" id="GO:0005737">
    <property type="term" value="C:cytoplasm"/>
    <property type="evidence" value="ECO:0007669"/>
    <property type="project" value="UniProtKB-SubCell"/>
</dbReference>
<comment type="pathway">
    <text evidence="8 10">Purine metabolism; AMP biosynthesis via de novo pathway; AMP from IMP: step 1/2.</text>
</comment>
<dbReference type="InterPro" id="IPR018220">
    <property type="entry name" value="Adenylosuccin_syn_GTP-bd"/>
</dbReference>
<dbReference type="UniPathway" id="UPA00075">
    <property type="reaction ID" value="UER00335"/>
</dbReference>
<dbReference type="GO" id="GO:0000287">
    <property type="term" value="F:magnesium ion binding"/>
    <property type="evidence" value="ECO:0007669"/>
    <property type="project" value="UniProtKB-UniRule"/>
</dbReference>
<feature type="binding site" description="in other chain" evidence="8">
    <location>
        <position position="229"/>
    </location>
    <ligand>
        <name>IMP</name>
        <dbReference type="ChEBI" id="CHEBI:58053"/>
        <note>ligand shared between dimeric partners</note>
    </ligand>
</feature>
<dbReference type="SMART" id="SM00788">
    <property type="entry name" value="Adenylsucc_synt"/>
    <property type="match status" value="1"/>
</dbReference>
<comment type="catalytic activity">
    <reaction evidence="8 10">
        <text>IMP + L-aspartate + GTP = N(6)-(1,2-dicarboxyethyl)-AMP + GDP + phosphate + 2 H(+)</text>
        <dbReference type="Rhea" id="RHEA:15753"/>
        <dbReference type="ChEBI" id="CHEBI:15378"/>
        <dbReference type="ChEBI" id="CHEBI:29991"/>
        <dbReference type="ChEBI" id="CHEBI:37565"/>
        <dbReference type="ChEBI" id="CHEBI:43474"/>
        <dbReference type="ChEBI" id="CHEBI:57567"/>
        <dbReference type="ChEBI" id="CHEBI:58053"/>
        <dbReference type="ChEBI" id="CHEBI:58189"/>
        <dbReference type="EC" id="6.3.4.4"/>
    </reaction>
</comment>
<dbReference type="EMBL" id="BLXO01000001">
    <property type="protein sequence ID" value="GFN45601.1"/>
    <property type="molecule type" value="Genomic_DNA"/>
</dbReference>
<dbReference type="InterPro" id="IPR042110">
    <property type="entry name" value="Adenylosuccinate_synth_dom2"/>
</dbReference>
<feature type="binding site" description="in other chain" evidence="8">
    <location>
        <position position="134"/>
    </location>
    <ligand>
        <name>IMP</name>
        <dbReference type="ChEBI" id="CHEBI:58053"/>
        <note>ligand shared between dimeric partners</note>
    </ligand>
</feature>
<dbReference type="PANTHER" id="PTHR11846">
    <property type="entry name" value="ADENYLOSUCCINATE SYNTHETASE"/>
    <property type="match status" value="1"/>
</dbReference>
<dbReference type="EC" id="6.3.4.4" evidence="8 10"/>
<evidence type="ECO:0000256" key="2">
    <source>
        <dbReference type="ARBA" id="ARBA00022598"/>
    </source>
</evidence>
<name>A0A6L2ZMY1_9ENTR</name>
<dbReference type="GO" id="GO:0044208">
    <property type="term" value="P:'de novo' AMP biosynthetic process"/>
    <property type="evidence" value="ECO:0007669"/>
    <property type="project" value="UniProtKB-UniRule"/>
</dbReference>
<feature type="active site" evidence="9">
    <location>
        <position position="145"/>
    </location>
</feature>
<dbReference type="PROSITE" id="PS00513">
    <property type="entry name" value="ADENYLOSUCCIN_SYN_2"/>
    <property type="match status" value="1"/>
</dbReference>
<gene>
    <name evidence="8 11" type="primary">purA</name>
    <name evidence="11" type="ORF">RINTU1_08370</name>
</gene>
<dbReference type="InterPro" id="IPR042111">
    <property type="entry name" value="Adenylosuccinate_synth_dom3"/>
</dbReference>
<keyword evidence="2 8" id="KW-0436">Ligase</keyword>
<dbReference type="GO" id="GO:0004019">
    <property type="term" value="F:adenylosuccinate synthase activity"/>
    <property type="evidence" value="ECO:0007669"/>
    <property type="project" value="UniProtKB-UniRule"/>
</dbReference>
<keyword evidence="5 8" id="KW-0658">Purine biosynthesis</keyword>
<evidence type="ECO:0000256" key="7">
    <source>
        <dbReference type="ARBA" id="ARBA00023134"/>
    </source>
</evidence>
<feature type="binding site" description="in other chain" evidence="8">
    <location>
        <begin position="18"/>
        <end position="21"/>
    </location>
    <ligand>
        <name>IMP</name>
        <dbReference type="ChEBI" id="CHEBI:58053"/>
        <note>ligand shared between dimeric partners</note>
    </ligand>
</feature>
<dbReference type="FunFam" id="3.90.170.10:FF:000001">
    <property type="entry name" value="Adenylosuccinate synthetase"/>
    <property type="match status" value="1"/>
</dbReference>
<dbReference type="InterPro" id="IPR042109">
    <property type="entry name" value="Adenylosuccinate_synth_dom1"/>
</dbReference>
<dbReference type="Gene3D" id="1.10.300.10">
    <property type="entry name" value="Adenylosuccinate Synthetase, subunit A, domain 2"/>
    <property type="match status" value="1"/>
</dbReference>
<dbReference type="Gene3D" id="3.90.170.10">
    <property type="entry name" value="Adenylosuccinate Synthetase, subunit A, domain 3"/>
    <property type="match status" value="1"/>
</dbReference>
<evidence type="ECO:0000256" key="10">
    <source>
        <dbReference type="RuleBase" id="RU000520"/>
    </source>
</evidence>
<accession>A0A6L2ZMY1</accession>
<keyword evidence="7 8" id="KW-0342">GTP-binding</keyword>
<comment type="function">
    <text evidence="8">Plays an important role in the de novo pathway of purine nucleotide biosynthesis. Catalyzes the first committed step in the biosynthesis of AMP from IMP.</text>
</comment>
<dbReference type="Pfam" id="PF00709">
    <property type="entry name" value="Adenylsucc_synt"/>
    <property type="match status" value="1"/>
</dbReference>
<dbReference type="PANTHER" id="PTHR11846:SF0">
    <property type="entry name" value="ADENYLOSUCCINATE SYNTHETASE"/>
    <property type="match status" value="1"/>
</dbReference>
<comment type="subunit">
    <text evidence="1 8">Homodimer.</text>
</comment>
<comment type="cofactor">
    <cofactor evidence="8">
        <name>Mg(2+)</name>
        <dbReference type="ChEBI" id="CHEBI:18420"/>
    </cofactor>
    <text evidence="8">Binds 1 Mg(2+) ion per subunit.</text>
</comment>
<keyword evidence="4 8" id="KW-0547">Nucleotide-binding</keyword>
<evidence type="ECO:0000256" key="6">
    <source>
        <dbReference type="ARBA" id="ARBA00022842"/>
    </source>
</evidence>
<organism evidence="11 12">
    <name type="scientific">Candidatus Regiella insecticola</name>
    <dbReference type="NCBI Taxonomy" id="138073"/>
    <lineage>
        <taxon>Bacteria</taxon>
        <taxon>Pseudomonadati</taxon>
        <taxon>Pseudomonadota</taxon>
        <taxon>Gammaproteobacteria</taxon>
        <taxon>Enterobacterales</taxon>
        <taxon>Enterobacteriaceae</taxon>
        <taxon>aphid secondary symbionts</taxon>
        <taxon>Candidatus Regiella</taxon>
    </lineage>
</organism>
<dbReference type="PROSITE" id="PS01266">
    <property type="entry name" value="ADENYLOSUCCIN_SYN_1"/>
    <property type="match status" value="1"/>
</dbReference>
<evidence type="ECO:0000256" key="5">
    <source>
        <dbReference type="ARBA" id="ARBA00022755"/>
    </source>
</evidence>
<feature type="binding site" evidence="8">
    <location>
        <begin position="419"/>
        <end position="421"/>
    </location>
    <ligand>
        <name>GTP</name>
        <dbReference type="ChEBI" id="CHEBI:37565"/>
    </ligand>
</feature>
<reference evidence="11 12" key="1">
    <citation type="submission" date="2020-06" db="EMBL/GenBank/DDBJ databases">
        <title>The genome sequence of Candidatus Regiella insecticola strain Tut.</title>
        <authorList>
            <person name="Nikoh N."/>
            <person name="Tsuchida T."/>
            <person name="Koga R."/>
            <person name="Oshima K."/>
            <person name="Hattori M."/>
            <person name="Fukatsu T."/>
        </authorList>
    </citation>
    <scope>NUCLEOTIDE SEQUENCE [LARGE SCALE GENOMIC DNA]</scope>
    <source>
        <strain evidence="11 12">Tut</strain>
    </source>
</reference>
<comment type="caution">
    <text evidence="11">The sequence shown here is derived from an EMBL/GenBank/DDBJ whole genome shotgun (WGS) entry which is preliminary data.</text>
</comment>
<feature type="binding site" description="in other chain" evidence="8">
    <location>
        <position position="244"/>
    </location>
    <ligand>
        <name>IMP</name>
        <dbReference type="ChEBI" id="CHEBI:58053"/>
        <note>ligand shared between dimeric partners</note>
    </ligand>
</feature>
<dbReference type="FunFam" id="1.10.300.10:FF:000001">
    <property type="entry name" value="Adenylosuccinate synthetase"/>
    <property type="match status" value="1"/>
</dbReference>
<dbReference type="GO" id="GO:0005525">
    <property type="term" value="F:GTP binding"/>
    <property type="evidence" value="ECO:0007669"/>
    <property type="project" value="UniProtKB-UniRule"/>
</dbReference>
<dbReference type="InterPro" id="IPR027417">
    <property type="entry name" value="P-loop_NTPase"/>
</dbReference>
<keyword evidence="8" id="KW-0963">Cytoplasm</keyword>
<dbReference type="CDD" id="cd03108">
    <property type="entry name" value="AdSS"/>
    <property type="match status" value="1"/>
</dbReference>
<protein>
    <recommendedName>
        <fullName evidence="8 10">Adenylosuccinate synthetase</fullName>
        <shortName evidence="8">AMPSase</shortName>
        <shortName evidence="8">AdSS</shortName>
        <ecNumber evidence="8 10">6.3.4.4</ecNumber>
    </recommendedName>
    <alternativeName>
        <fullName evidence="8">IMP--aspartate ligase</fullName>
    </alternativeName>
</protein>
<dbReference type="InterPro" id="IPR033128">
    <property type="entry name" value="Adenylosuccin_syn_Lys_AS"/>
</dbReference>
<dbReference type="SUPFAM" id="SSF52540">
    <property type="entry name" value="P-loop containing nucleoside triphosphate hydrolases"/>
    <property type="match status" value="1"/>
</dbReference>
<dbReference type="HAMAP" id="MF_00011">
    <property type="entry name" value="Adenylosucc_synth"/>
    <property type="match status" value="1"/>
</dbReference>
<feature type="binding site" evidence="8">
    <location>
        <begin position="304"/>
        <end position="310"/>
    </location>
    <ligand>
        <name>substrate</name>
    </ligand>
</feature>
<proteinExistence type="inferred from homology"/>
<dbReference type="GO" id="GO:0046040">
    <property type="term" value="P:IMP metabolic process"/>
    <property type="evidence" value="ECO:0007669"/>
    <property type="project" value="TreeGrafter"/>
</dbReference>
<dbReference type="Gene3D" id="3.40.440.10">
    <property type="entry name" value="Adenylosuccinate Synthetase, subunit A, domain 1"/>
    <property type="match status" value="1"/>
</dbReference>
<feature type="binding site" evidence="8">
    <location>
        <begin position="336"/>
        <end position="338"/>
    </location>
    <ligand>
        <name>GTP</name>
        <dbReference type="ChEBI" id="CHEBI:37565"/>
    </ligand>
</feature>
<evidence type="ECO:0000256" key="8">
    <source>
        <dbReference type="HAMAP-Rule" id="MF_00011"/>
    </source>
</evidence>
<feature type="active site" description="Proton donor" evidence="8">
    <location>
        <position position="46"/>
    </location>
</feature>
<feature type="binding site" evidence="8">
    <location>
        <position position="18"/>
    </location>
    <ligand>
        <name>Mg(2+)</name>
        <dbReference type="ChEBI" id="CHEBI:18420"/>
    </ligand>
</feature>
<evidence type="ECO:0000256" key="3">
    <source>
        <dbReference type="ARBA" id="ARBA00022723"/>
    </source>
</evidence>
<evidence type="ECO:0000256" key="1">
    <source>
        <dbReference type="ARBA" id="ARBA00011738"/>
    </source>
</evidence>
<feature type="active site" description="Proton acceptor" evidence="8">
    <location>
        <position position="18"/>
    </location>
</feature>
<dbReference type="InterPro" id="IPR001114">
    <property type="entry name" value="Adenylosuccinate_synthetase"/>
</dbReference>
<feature type="binding site" description="in other chain" evidence="8">
    <location>
        <position position="308"/>
    </location>
    <ligand>
        <name>IMP</name>
        <dbReference type="ChEBI" id="CHEBI:58053"/>
        <note>ligand shared between dimeric partners</note>
    </ligand>
</feature>
<dbReference type="Proteomes" id="UP000504714">
    <property type="component" value="Unassembled WGS sequence"/>
</dbReference>
<keyword evidence="6 8" id="KW-0460">Magnesium</keyword>
<comment type="similarity">
    <text evidence="8 10">Belongs to the adenylosuccinate synthetase family.</text>
</comment>
<feature type="binding site" evidence="8">
    <location>
        <position position="148"/>
    </location>
    <ligand>
        <name>IMP</name>
        <dbReference type="ChEBI" id="CHEBI:58053"/>
        <note>ligand shared between dimeric partners</note>
    </ligand>
</feature>
<dbReference type="NCBIfam" id="NF002223">
    <property type="entry name" value="PRK01117.1"/>
    <property type="match status" value="1"/>
</dbReference>
<evidence type="ECO:0000256" key="9">
    <source>
        <dbReference type="PROSITE-ProRule" id="PRU10134"/>
    </source>
</evidence>